<organism evidence="1 2">
    <name type="scientific">Saprospira grandis (strain Lewin)</name>
    <dbReference type="NCBI Taxonomy" id="984262"/>
    <lineage>
        <taxon>Bacteria</taxon>
        <taxon>Pseudomonadati</taxon>
        <taxon>Bacteroidota</taxon>
        <taxon>Saprospiria</taxon>
        <taxon>Saprospirales</taxon>
        <taxon>Saprospiraceae</taxon>
        <taxon>Saprospira</taxon>
    </lineage>
</organism>
<gene>
    <name evidence="1" type="ordered locus">SGRA_0519</name>
</gene>
<evidence type="ECO:0000313" key="2">
    <source>
        <dbReference type="Proteomes" id="UP000007519"/>
    </source>
</evidence>
<name>H6L9T0_SAPGL</name>
<dbReference type="STRING" id="984262.SGRA_0519"/>
<protein>
    <submittedName>
        <fullName evidence="1">Uncharacterized protein</fullName>
    </submittedName>
</protein>
<sequence>MGPAAALQFGAAAARLRRSQVCSALQPPLAALVWPCGPRLRSAGPFGLRPGWLRQPQSYRNWTKKGLPISSEVPFSLPQNLG</sequence>
<dbReference type="HOGENOM" id="CLU_2556321_0_0_10"/>
<accession>H6L9T0</accession>
<dbReference type="Proteomes" id="UP000007519">
    <property type="component" value="Chromosome"/>
</dbReference>
<dbReference type="EMBL" id="CP002831">
    <property type="protein sequence ID" value="AFC23258.1"/>
    <property type="molecule type" value="Genomic_DNA"/>
</dbReference>
<proteinExistence type="predicted"/>
<keyword evidence="2" id="KW-1185">Reference proteome</keyword>
<dbReference type="AlphaFoldDB" id="H6L9T0"/>
<reference evidence="1 2" key="1">
    <citation type="journal article" date="2012" name="Stand. Genomic Sci.">
        <title>Complete genome sequencing and analysis of Saprospira grandis str. Lewin, a predatory marine bacterium.</title>
        <authorList>
            <person name="Saw J.H."/>
            <person name="Yuryev A."/>
            <person name="Kanbe M."/>
            <person name="Hou S."/>
            <person name="Young A.G."/>
            <person name="Aizawa S."/>
            <person name="Alam M."/>
        </authorList>
    </citation>
    <scope>NUCLEOTIDE SEQUENCE [LARGE SCALE GENOMIC DNA]</scope>
    <source>
        <strain evidence="1 2">Lewin</strain>
    </source>
</reference>
<dbReference type="KEGG" id="sgn:SGRA_0519"/>
<evidence type="ECO:0000313" key="1">
    <source>
        <dbReference type="EMBL" id="AFC23258.1"/>
    </source>
</evidence>